<sequence length="59" mass="6376">MADALAVDLLARADATTLAVFGTGHQAAYEVAAVSRIRPVEEVWSWDGPPSGPSRWPRR</sequence>
<dbReference type="InterPro" id="IPR003462">
    <property type="entry name" value="ODC_Mu_crystall"/>
</dbReference>
<evidence type="ECO:0000313" key="2">
    <source>
        <dbReference type="Proteomes" id="UP000053859"/>
    </source>
</evidence>
<keyword evidence="2" id="KW-1185">Reference proteome</keyword>
<proteinExistence type="predicted"/>
<protein>
    <submittedName>
        <fullName evidence="1">Ornithine cyclodeaminase</fullName>
    </submittedName>
</protein>
<name>A0A0K8PYG0_STRAJ</name>
<dbReference type="InterPro" id="IPR036291">
    <property type="entry name" value="NAD(P)-bd_dom_sf"/>
</dbReference>
<evidence type="ECO:0000313" key="1">
    <source>
        <dbReference type="EMBL" id="GAP52927.1"/>
    </source>
</evidence>
<dbReference type="Pfam" id="PF02423">
    <property type="entry name" value="OCD_Mu_crystall"/>
    <property type="match status" value="1"/>
</dbReference>
<gene>
    <name evidence="1" type="ORF">SAZU_7806</name>
</gene>
<dbReference type="PATRIC" id="fig|146537.3.peg.8232"/>
<dbReference type="Proteomes" id="UP000053859">
    <property type="component" value="Unassembled WGS sequence"/>
</dbReference>
<dbReference type="Gene3D" id="3.40.50.720">
    <property type="entry name" value="NAD(P)-binding Rossmann-like Domain"/>
    <property type="match status" value="1"/>
</dbReference>
<organism evidence="1 2">
    <name type="scientific">Streptomyces azureus</name>
    <dbReference type="NCBI Taxonomy" id="146537"/>
    <lineage>
        <taxon>Bacteria</taxon>
        <taxon>Bacillati</taxon>
        <taxon>Actinomycetota</taxon>
        <taxon>Actinomycetes</taxon>
        <taxon>Kitasatosporales</taxon>
        <taxon>Streptomycetaceae</taxon>
        <taxon>Streptomyces</taxon>
    </lineage>
</organism>
<accession>A0A0K8PYG0</accession>
<dbReference type="SUPFAM" id="SSF51735">
    <property type="entry name" value="NAD(P)-binding Rossmann-fold domains"/>
    <property type="match status" value="1"/>
</dbReference>
<reference evidence="1" key="1">
    <citation type="journal article" date="2015" name="Genome Announc.">
        <title>Draft Genome Sequence of Thiostrepton-Producing Streptomyces azureus ATCC 14921.</title>
        <authorList>
            <person name="Sakihara K."/>
            <person name="Maeda J."/>
            <person name="Tashiro K."/>
            <person name="Fujino Y."/>
            <person name="Kuhara S."/>
            <person name="Ohshima T."/>
            <person name="Ogata S."/>
            <person name="Doi K."/>
        </authorList>
    </citation>
    <scope>NUCLEOTIDE SEQUENCE [LARGE SCALE GENOMIC DNA]</scope>
    <source>
        <strain evidence="1">ATCC14921</strain>
    </source>
</reference>
<dbReference type="AlphaFoldDB" id="A0A0K8PYG0"/>
<dbReference type="EMBL" id="DF968495">
    <property type="protein sequence ID" value="GAP52927.1"/>
    <property type="molecule type" value="Genomic_DNA"/>
</dbReference>